<reference evidence="3 5" key="1">
    <citation type="journal article" date="2012" name="Nature">
        <title>Algal genomes reveal evolutionary mosaicism and the fate of nucleomorphs.</title>
        <authorList>
            <consortium name="DOE Joint Genome Institute"/>
            <person name="Curtis B.A."/>
            <person name="Tanifuji G."/>
            <person name="Burki F."/>
            <person name="Gruber A."/>
            <person name="Irimia M."/>
            <person name="Maruyama S."/>
            <person name="Arias M.C."/>
            <person name="Ball S.G."/>
            <person name="Gile G.H."/>
            <person name="Hirakawa Y."/>
            <person name="Hopkins J.F."/>
            <person name="Kuo A."/>
            <person name="Rensing S.A."/>
            <person name="Schmutz J."/>
            <person name="Symeonidi A."/>
            <person name="Elias M."/>
            <person name="Eveleigh R.J."/>
            <person name="Herman E.K."/>
            <person name="Klute M.J."/>
            <person name="Nakayama T."/>
            <person name="Obornik M."/>
            <person name="Reyes-Prieto A."/>
            <person name="Armbrust E.V."/>
            <person name="Aves S.J."/>
            <person name="Beiko R.G."/>
            <person name="Coutinho P."/>
            <person name="Dacks J.B."/>
            <person name="Durnford D.G."/>
            <person name="Fast N.M."/>
            <person name="Green B.R."/>
            <person name="Grisdale C.J."/>
            <person name="Hempel F."/>
            <person name="Henrissat B."/>
            <person name="Hoppner M.P."/>
            <person name="Ishida K."/>
            <person name="Kim E."/>
            <person name="Koreny L."/>
            <person name="Kroth P.G."/>
            <person name="Liu Y."/>
            <person name="Malik S.B."/>
            <person name="Maier U.G."/>
            <person name="McRose D."/>
            <person name="Mock T."/>
            <person name="Neilson J.A."/>
            <person name="Onodera N.T."/>
            <person name="Poole A.M."/>
            <person name="Pritham E.J."/>
            <person name="Richards T.A."/>
            <person name="Rocap G."/>
            <person name="Roy S.W."/>
            <person name="Sarai C."/>
            <person name="Schaack S."/>
            <person name="Shirato S."/>
            <person name="Slamovits C.H."/>
            <person name="Spencer D.F."/>
            <person name="Suzuki S."/>
            <person name="Worden A.Z."/>
            <person name="Zauner S."/>
            <person name="Barry K."/>
            <person name="Bell C."/>
            <person name="Bharti A.K."/>
            <person name="Crow J.A."/>
            <person name="Grimwood J."/>
            <person name="Kramer R."/>
            <person name="Lindquist E."/>
            <person name="Lucas S."/>
            <person name="Salamov A."/>
            <person name="McFadden G.I."/>
            <person name="Lane C.E."/>
            <person name="Keeling P.J."/>
            <person name="Gray M.W."/>
            <person name="Grigoriev I.V."/>
            <person name="Archibald J.M."/>
        </authorList>
    </citation>
    <scope>NUCLEOTIDE SEQUENCE</scope>
    <source>
        <strain evidence="3 5">CCMP2712</strain>
    </source>
</reference>
<sequence length="1631" mass="184583">MQAGGAEDAAAAARVTASQFAARAQREGATEGKMRSEEEQSFRELKYEEAIKVEKLLGDLKKLEQEERSLSIDFEMERRRSMSRPPGLQQDNRYAEMMAAKASKLEKLRRQRQDLMLERDIIDSDLEGIKTDKQVKPRPPILQSMQRLFPDRTEKLRETDQVLDENILDKIRQMQPNSREVSSLLKTMERDKQRLLQLHREHNLVLDEIQSQDKGEAIAQSTIEMPSKRYLEEARERLMVILPILSLTLTPAEQQETQQPPARSTLLPPIRDAKDTSPAQEQEGQTTSLRRPLPPPPLQESWPVDHLEAKVAEDSRRPAASMVGRASETRMMPKPANLQTPLPALARPSSLQEEIRQLRNEYLLQGGRNQSLLEAIEALEREAALAQLPSSRPSHPPVRTSSVGQGAQRGDERVPAWFSEEMSKFEQYIQERKAENMKLKAQLEHVSGRSALATDRTERKDEVSFRIPLMEEEEELRQLEMLPKSSAIYDMRKQHLKEVIEMKYKLQQLKQEAEKTELENQIEEQRKEHERRKWVLMQQQQLLEAKYRKHFARENPIESLGGKEAQSEAYNFEAGFAVFFDYILGLPTKVNNQVQVVFGFYLGQEPKTSPKALPMTDVDVVGISSRRAVLALKRQFMKVSPNSNLKLIVEVQSVNPATLGKGPKMVPIGWTMLPVFTDDDLNRGLFRVPAFMPPVRPDLEKDDVAGLYRMKGMEFYLRLVPRQLLPFHDKFTVNPETTQVQYKYPKGLAPPAAEPPRPLKDHFVTPTSKIDASPGQITRSLSKPRPASKLEDSGAASLHSAVAPALEEVEPAWPLITFCVNLQELDGSLFENSHCSSLSFFFFKISLVLLQDGAAEMVPFQCQEVPREAGQPSELHSGTMFTSSPCEVAQGPAISLQSAILMKDIPVRENLTVMIELVGEVLTTGEERTRKEQPIAWTSHSLFRRELETELELNEDTFETLLLVPPLRVDKSSVDIIEAQKEQARLLSMDGLCNESSDMFLNSPIPRIVFSVSSDLGAVLGSSLLPAGTQELSDADRDALRIFDAFDSEPWLPAPKPPLLKQVFTQDDGFDVYVDAARHLPDNTTLSAVTCFLANKHMSITGQFWKEVDCRTADLHNPIFLARKEFRKEAGQEWDPTLTLVIRLDAVEKPPGEKAVGVGIVGFSLLNIFLDPTTEQQPDDSSTQEMLLNQGSFQVPVYMVGLHKEQPLSVRAMEEEKRRLCTTLLIRLIQAPRAPDGLSVLSSASYGSNEAQMKEAGLLVWPKPYALGHYSSESCSPTEQERYIYEAREVEPLPTIAELQTILEIEFTEEEVDATKNKDVFLPENFEVNLSNFRQVIRKYLKGKPATKLIGSNFNVPYFPEKGFHLSVDGFDITASDVNILWAACLVSSFPHGTYYHSEHAITKDVVIFDDLDLDSDVQCPRYQDAMKSFTMQTLNDKKMSAMIIDVRVVVDAVRVKKKMKMLKERKTVQLGFAIIPVIHSNYVMSGNYRVPVYTTRSQPFSSYFEKDQSLDSVKEGPTSHLLEFIENGVNFSDVLNQAASNKEIFRVEGASVVCRVADWTRREEYASRFTRVGEPNRVNLKLLPEGKERSYVSTPAKLSFVQAYKKQKLVPETVVNECRIKAMSDLNLQG</sequence>
<dbReference type="EMBL" id="JH993021">
    <property type="protein sequence ID" value="EKX41794.1"/>
    <property type="molecule type" value="Genomic_DNA"/>
</dbReference>
<dbReference type="OMA" id="LQLAYVQ"/>
<feature type="region of interest" description="Disordered" evidence="2">
    <location>
        <begin position="387"/>
        <end position="410"/>
    </location>
</feature>
<evidence type="ECO:0000313" key="3">
    <source>
        <dbReference type="EMBL" id="EKX41794.1"/>
    </source>
</evidence>
<dbReference type="PANTHER" id="PTHR33820:SF2">
    <property type="entry name" value="COILED-COIL DOMAIN-CONTAINING PROTEIN 17"/>
    <property type="match status" value="1"/>
</dbReference>
<dbReference type="eggNOG" id="ENOG502QZQR">
    <property type="taxonomic scope" value="Eukaryota"/>
</dbReference>
<feature type="coiled-coil region" evidence="1">
    <location>
        <begin position="492"/>
        <end position="533"/>
    </location>
</feature>
<dbReference type="Proteomes" id="UP000011087">
    <property type="component" value="Unassembled WGS sequence"/>
</dbReference>
<feature type="compositionally biased region" description="Low complexity" evidence="2">
    <location>
        <begin position="1"/>
        <end position="23"/>
    </location>
</feature>
<dbReference type="PaxDb" id="55529-EKX41794"/>
<feature type="compositionally biased region" description="Polar residues" evidence="2">
    <location>
        <begin position="765"/>
        <end position="781"/>
    </location>
</feature>
<evidence type="ECO:0000256" key="2">
    <source>
        <dbReference type="SAM" id="MobiDB-lite"/>
    </source>
</evidence>
<dbReference type="GeneID" id="17298487"/>
<organism evidence="3">
    <name type="scientific">Guillardia theta (strain CCMP2712)</name>
    <name type="common">Cryptophyte</name>
    <dbReference type="NCBI Taxonomy" id="905079"/>
    <lineage>
        <taxon>Eukaryota</taxon>
        <taxon>Cryptophyceae</taxon>
        <taxon>Pyrenomonadales</taxon>
        <taxon>Geminigeraceae</taxon>
        <taxon>Guillardia</taxon>
    </lineage>
</organism>
<feature type="region of interest" description="Disordered" evidence="2">
    <location>
        <begin position="746"/>
        <end position="793"/>
    </location>
</feature>
<dbReference type="EnsemblProtists" id="EKX41794">
    <property type="protein sequence ID" value="EKX41794"/>
    <property type="gene ID" value="GUITHDRAFT_164303"/>
</dbReference>
<dbReference type="RefSeq" id="XP_005828774.1">
    <property type="nucleotide sequence ID" value="XM_005828717.1"/>
</dbReference>
<dbReference type="HOGENOM" id="CLU_243158_0_0_1"/>
<feature type="region of interest" description="Disordered" evidence="2">
    <location>
        <begin position="1"/>
        <end position="41"/>
    </location>
</feature>
<feature type="coiled-coil region" evidence="1">
    <location>
        <begin position="53"/>
        <end position="125"/>
    </location>
</feature>
<dbReference type="PANTHER" id="PTHR33820">
    <property type="entry name" value="COILED-COIL DOMAIN-CONTAINING PROTEIN 17"/>
    <property type="match status" value="1"/>
</dbReference>
<feature type="compositionally biased region" description="Low complexity" evidence="2">
    <location>
        <begin position="252"/>
        <end position="262"/>
    </location>
</feature>
<dbReference type="OrthoDB" id="289416at2759"/>
<feature type="region of interest" description="Disordered" evidence="2">
    <location>
        <begin position="252"/>
        <end position="303"/>
    </location>
</feature>
<evidence type="ECO:0000256" key="1">
    <source>
        <dbReference type="SAM" id="Coils"/>
    </source>
</evidence>
<dbReference type="InterPro" id="IPR038800">
    <property type="entry name" value="CCDC17"/>
</dbReference>
<feature type="compositionally biased region" description="Polar residues" evidence="2">
    <location>
        <begin position="389"/>
        <end position="405"/>
    </location>
</feature>
<dbReference type="STRING" id="905079.L1J104"/>
<name>L1J104_GUITC</name>
<keyword evidence="1" id="KW-0175">Coiled coil</keyword>
<reference evidence="4" key="3">
    <citation type="submission" date="2015-06" db="UniProtKB">
        <authorList>
            <consortium name="EnsemblProtists"/>
        </authorList>
    </citation>
    <scope>IDENTIFICATION</scope>
</reference>
<dbReference type="KEGG" id="gtt:GUITHDRAFT_164303"/>
<keyword evidence="5" id="KW-1185">Reference proteome</keyword>
<evidence type="ECO:0000313" key="4">
    <source>
        <dbReference type="EnsemblProtists" id="EKX41794"/>
    </source>
</evidence>
<accession>L1J104</accession>
<gene>
    <name evidence="3" type="ORF">GUITHDRAFT_164303</name>
</gene>
<proteinExistence type="predicted"/>
<feature type="compositionally biased region" description="Basic and acidic residues" evidence="2">
    <location>
        <begin position="24"/>
        <end position="41"/>
    </location>
</feature>
<feature type="compositionally biased region" description="Polar residues" evidence="2">
    <location>
        <begin position="277"/>
        <end position="288"/>
    </location>
</feature>
<protein>
    <submittedName>
        <fullName evidence="3 4">Uncharacterized protein</fullName>
    </submittedName>
</protein>
<evidence type="ECO:0000313" key="5">
    <source>
        <dbReference type="Proteomes" id="UP000011087"/>
    </source>
</evidence>
<reference evidence="5" key="2">
    <citation type="submission" date="2012-11" db="EMBL/GenBank/DDBJ databases">
        <authorList>
            <person name="Kuo A."/>
            <person name="Curtis B.A."/>
            <person name="Tanifuji G."/>
            <person name="Burki F."/>
            <person name="Gruber A."/>
            <person name="Irimia M."/>
            <person name="Maruyama S."/>
            <person name="Arias M.C."/>
            <person name="Ball S.G."/>
            <person name="Gile G.H."/>
            <person name="Hirakawa Y."/>
            <person name="Hopkins J.F."/>
            <person name="Rensing S.A."/>
            <person name="Schmutz J."/>
            <person name="Symeonidi A."/>
            <person name="Elias M."/>
            <person name="Eveleigh R.J."/>
            <person name="Herman E.K."/>
            <person name="Klute M.J."/>
            <person name="Nakayama T."/>
            <person name="Obornik M."/>
            <person name="Reyes-Prieto A."/>
            <person name="Armbrust E.V."/>
            <person name="Aves S.J."/>
            <person name="Beiko R.G."/>
            <person name="Coutinho P."/>
            <person name="Dacks J.B."/>
            <person name="Durnford D.G."/>
            <person name="Fast N.M."/>
            <person name="Green B.R."/>
            <person name="Grisdale C."/>
            <person name="Hempe F."/>
            <person name="Henrissat B."/>
            <person name="Hoppner M.P."/>
            <person name="Ishida K.-I."/>
            <person name="Kim E."/>
            <person name="Koreny L."/>
            <person name="Kroth P.G."/>
            <person name="Liu Y."/>
            <person name="Malik S.-B."/>
            <person name="Maier U.G."/>
            <person name="McRose D."/>
            <person name="Mock T."/>
            <person name="Neilson J.A."/>
            <person name="Onodera N.T."/>
            <person name="Poole A.M."/>
            <person name="Pritham E.J."/>
            <person name="Richards T.A."/>
            <person name="Rocap G."/>
            <person name="Roy S.W."/>
            <person name="Sarai C."/>
            <person name="Schaack S."/>
            <person name="Shirato S."/>
            <person name="Slamovits C.H."/>
            <person name="Spencer D.F."/>
            <person name="Suzuki S."/>
            <person name="Worden A.Z."/>
            <person name="Zauner S."/>
            <person name="Barry K."/>
            <person name="Bell C."/>
            <person name="Bharti A.K."/>
            <person name="Crow J.A."/>
            <person name="Grimwood J."/>
            <person name="Kramer R."/>
            <person name="Lindquist E."/>
            <person name="Lucas S."/>
            <person name="Salamov A."/>
            <person name="McFadden G.I."/>
            <person name="Lane C.E."/>
            <person name="Keeling P.J."/>
            <person name="Gray M.W."/>
            <person name="Grigoriev I.V."/>
            <person name="Archibald J.M."/>
        </authorList>
    </citation>
    <scope>NUCLEOTIDE SEQUENCE</scope>
    <source>
        <strain evidence="5">CCMP2712</strain>
    </source>
</reference>